<keyword evidence="4" id="KW-1185">Reference proteome</keyword>
<gene>
    <name evidence="3" type="ORF">GPZ80_09580</name>
</gene>
<reference evidence="3 4" key="1">
    <citation type="submission" date="2020-06" db="EMBL/GenBank/DDBJ databases">
        <title>Actinokineospora xiongansis sp. nov., isolated from soil of Baiyangdian.</title>
        <authorList>
            <person name="Zhang X."/>
        </authorList>
    </citation>
    <scope>NUCLEOTIDE SEQUENCE [LARGE SCALE GENOMIC DNA]</scope>
    <source>
        <strain evidence="3 4">HBU206404</strain>
    </source>
</reference>
<evidence type="ECO:0000259" key="1">
    <source>
        <dbReference type="Pfam" id="PF23571"/>
    </source>
</evidence>
<evidence type="ECO:0000313" key="4">
    <source>
        <dbReference type="Proteomes" id="UP000734823"/>
    </source>
</evidence>
<dbReference type="Pfam" id="PF03321">
    <property type="entry name" value="GH3"/>
    <property type="match status" value="1"/>
</dbReference>
<dbReference type="SUPFAM" id="SSF56801">
    <property type="entry name" value="Acetyl-CoA synthetase-like"/>
    <property type="match status" value="1"/>
</dbReference>
<protein>
    <submittedName>
        <fullName evidence="3">GH3 auxin-responsive promoter family protein</fullName>
    </submittedName>
</protein>
<name>A0ABR7L404_9PSEU</name>
<dbReference type="InterPro" id="IPR004993">
    <property type="entry name" value="GH3"/>
</dbReference>
<dbReference type="Pfam" id="PF23572">
    <property type="entry name" value="GH3_C"/>
    <property type="match status" value="1"/>
</dbReference>
<dbReference type="EMBL" id="JABVED010000004">
    <property type="protein sequence ID" value="MBC6447419.1"/>
    <property type="molecule type" value="Genomic_DNA"/>
</dbReference>
<dbReference type="PANTHER" id="PTHR31901:SF9">
    <property type="entry name" value="GH3 DOMAIN-CONTAINING PROTEIN"/>
    <property type="match status" value="1"/>
</dbReference>
<dbReference type="InterPro" id="IPR055378">
    <property type="entry name" value="GH3_C"/>
</dbReference>
<feature type="domain" description="GH3 middle" evidence="1">
    <location>
        <begin position="335"/>
        <end position="409"/>
    </location>
</feature>
<proteinExistence type="predicted"/>
<dbReference type="PROSITE" id="PS00455">
    <property type="entry name" value="AMP_BINDING"/>
    <property type="match status" value="1"/>
</dbReference>
<dbReference type="InterPro" id="IPR055377">
    <property type="entry name" value="GH3_M"/>
</dbReference>
<evidence type="ECO:0000313" key="3">
    <source>
        <dbReference type="EMBL" id="MBC6447419.1"/>
    </source>
</evidence>
<sequence length="547" mass="60183">MTADEFVQRTLQAHAHQLQRCREPEEAQRAVLADVLAQARPTAFGRDHGLGGVRTLAEFKSAVPVNGYEAFRSYVDRIRVGERKVLTDSDPYALLMTSGTTGRPKLVPTTRHWRNVYRGPTLYAQWGLYFRRLGLTSYAPGNILDMSWERAVSKSAAAFGDVLPIYSITKRPSSVGPRDWTPPWYGEPWFCDDCGDHPLYTRLRLLAGADVRVVVAVNPSRITALGELLNTELDQVLRDLRDGTLLGEPDRRLTPDPETAARLEAAHAFSGRVTLLDLWPGLSLLVAWNSASARYYRGWLERLAPGVPLIPFSTTGTEGIVTLPVDSHASAGPLAVDQGIFEFVPCAVDDAGAPLAAEVETHEPGDLERGETYRLVMSQANGLYRYDTGDIYRVVGRVGHVPRLEFEGRGGSVSSFTGEKLTESDVHAAIRSAVGRSSVASRFSVVPVWGRPPGYVLVLEWEQRSGPDVDDFCATVDAALCRVNTEYADKRLSSRLAPLRPHVVPPGTYSKLVAQRVAGGAAATQLKHRWLQPDDSLLHGLERLDRV</sequence>
<comment type="caution">
    <text evidence="3">The sequence shown here is derived from an EMBL/GenBank/DDBJ whole genome shotgun (WGS) entry which is preliminary data.</text>
</comment>
<dbReference type="RefSeq" id="WP_187219938.1">
    <property type="nucleotide sequence ID" value="NZ_JABVED010000004.1"/>
</dbReference>
<dbReference type="InterPro" id="IPR020845">
    <property type="entry name" value="AMP-binding_CS"/>
</dbReference>
<dbReference type="Pfam" id="PF23571">
    <property type="entry name" value="GH3_M"/>
    <property type="match status" value="1"/>
</dbReference>
<dbReference type="PANTHER" id="PTHR31901">
    <property type="entry name" value="GH3 DOMAIN-CONTAINING PROTEIN"/>
    <property type="match status" value="1"/>
</dbReference>
<feature type="domain" description="GH3 C-terminal" evidence="2">
    <location>
        <begin position="425"/>
        <end position="533"/>
    </location>
</feature>
<accession>A0ABR7L404</accession>
<evidence type="ECO:0000259" key="2">
    <source>
        <dbReference type="Pfam" id="PF23572"/>
    </source>
</evidence>
<dbReference type="Gene3D" id="3.40.50.980">
    <property type="match status" value="1"/>
</dbReference>
<organism evidence="3 4">
    <name type="scientific">Actinokineospora xionganensis</name>
    <dbReference type="NCBI Taxonomy" id="2684470"/>
    <lineage>
        <taxon>Bacteria</taxon>
        <taxon>Bacillati</taxon>
        <taxon>Actinomycetota</taxon>
        <taxon>Actinomycetes</taxon>
        <taxon>Pseudonocardiales</taxon>
        <taxon>Pseudonocardiaceae</taxon>
        <taxon>Actinokineospora</taxon>
    </lineage>
</organism>
<dbReference type="Proteomes" id="UP000734823">
    <property type="component" value="Unassembled WGS sequence"/>
</dbReference>